<evidence type="ECO:0000256" key="5">
    <source>
        <dbReference type="RuleBase" id="RU003657"/>
    </source>
</evidence>
<organism evidence="6 7">
    <name type="scientific">Methylocucumis oryzae</name>
    <dbReference type="NCBI Taxonomy" id="1632867"/>
    <lineage>
        <taxon>Bacteria</taxon>
        <taxon>Pseudomonadati</taxon>
        <taxon>Pseudomonadota</taxon>
        <taxon>Gammaproteobacteria</taxon>
        <taxon>Methylococcales</taxon>
        <taxon>Methylococcaceae</taxon>
        <taxon>Methylocucumis</taxon>
    </lineage>
</organism>
<sequence>MKVIPVLDLKNGLVVHAQRGQRDAYQPIRSCLGCEPDIFSVINALLALAEFKTFYIADLNAITGHSAHEHDALLQRVVQAYPALQFWVDKGYQQAEQVATLAYYPVLGSESYNDEHLAVLSGFHKRFVLSLDYQGDEALGAKALFADTRYWPEHVILMTLAQVGSGLGPDFVRLSAYRQRYPQQSFVAAGGVRTEDDLLRLKAMGIDTALVASALHSGALGRAELSRLTG</sequence>
<gene>
    <name evidence="6" type="ORF">VZ94_04820</name>
</gene>
<reference evidence="7" key="1">
    <citation type="submission" date="2015-03" db="EMBL/GenBank/DDBJ databases">
        <title>Draft genome sequence of a novel methanotroph (Sn10-6) isolated from flooded ricefield rhizosphere in India.</title>
        <authorList>
            <person name="Pandit P.S."/>
            <person name="Pore S.D."/>
            <person name="Arora P."/>
            <person name="Kapse N.G."/>
            <person name="Dhakephalkar P.K."/>
            <person name="Rahalkar M.C."/>
        </authorList>
    </citation>
    <scope>NUCLEOTIDE SEQUENCE [LARGE SCALE GENOMIC DNA]</scope>
    <source>
        <strain evidence="7">Sn10-6</strain>
    </source>
</reference>
<dbReference type="Proteomes" id="UP000033684">
    <property type="component" value="Unassembled WGS sequence"/>
</dbReference>
<dbReference type="GO" id="GO:0000105">
    <property type="term" value="P:L-histidine biosynthetic process"/>
    <property type="evidence" value="ECO:0007669"/>
    <property type="project" value="UniProtKB-KW"/>
</dbReference>
<dbReference type="AlphaFoldDB" id="A0A0F3IL12"/>
<comment type="similarity">
    <text evidence="1 5">Belongs to the HisA/HisF family.</text>
</comment>
<dbReference type="SUPFAM" id="SSF51366">
    <property type="entry name" value="Ribulose-phoshate binding barrel"/>
    <property type="match status" value="1"/>
</dbReference>
<dbReference type="InterPro" id="IPR011060">
    <property type="entry name" value="RibuloseP-bd_barrel"/>
</dbReference>
<evidence type="ECO:0000256" key="3">
    <source>
        <dbReference type="ARBA" id="ARBA00023102"/>
    </source>
</evidence>
<dbReference type="EMBL" id="LAJX01000040">
    <property type="protein sequence ID" value="KJV07406.1"/>
    <property type="molecule type" value="Genomic_DNA"/>
</dbReference>
<evidence type="ECO:0000313" key="7">
    <source>
        <dbReference type="Proteomes" id="UP000033684"/>
    </source>
</evidence>
<dbReference type="Gene3D" id="3.20.20.70">
    <property type="entry name" value="Aldolase class I"/>
    <property type="match status" value="1"/>
</dbReference>
<protein>
    <recommendedName>
        <fullName evidence="8">Nickel transporter</fullName>
    </recommendedName>
</protein>
<reference evidence="6 7" key="2">
    <citation type="journal article" date="2016" name="Microb. Ecol.">
        <title>Genome Characteristics of a Novel Type I Methanotroph (Sn10-6) Isolated from a Flooded Indian Rice Field.</title>
        <authorList>
            <person name="Rahalkar M.C."/>
            <person name="Pandit P.S."/>
            <person name="Dhakephalkar P.K."/>
            <person name="Pore S."/>
            <person name="Arora P."/>
            <person name="Kapse N."/>
        </authorList>
    </citation>
    <scope>NUCLEOTIDE SEQUENCE [LARGE SCALE GENOMIC DNA]</scope>
    <source>
        <strain evidence="6 7">Sn10-6</strain>
    </source>
</reference>
<name>A0A0F3IL12_9GAMM</name>
<dbReference type="RefSeq" id="WP_045778372.1">
    <property type="nucleotide sequence ID" value="NZ_LAJX01000040.1"/>
</dbReference>
<dbReference type="OrthoDB" id="8535539at2"/>
<evidence type="ECO:0000313" key="6">
    <source>
        <dbReference type="EMBL" id="KJV07406.1"/>
    </source>
</evidence>
<accession>A0A0F3IL12</accession>
<keyword evidence="3 5" id="KW-0368">Histidine biosynthesis</keyword>
<evidence type="ECO:0000256" key="2">
    <source>
        <dbReference type="ARBA" id="ARBA00022605"/>
    </source>
</evidence>
<evidence type="ECO:0000256" key="1">
    <source>
        <dbReference type="ARBA" id="ARBA00009667"/>
    </source>
</evidence>
<comment type="caution">
    <text evidence="6">The sequence shown here is derived from an EMBL/GenBank/DDBJ whole genome shotgun (WGS) entry which is preliminary data.</text>
</comment>
<proteinExistence type="inferred from homology"/>
<keyword evidence="2 5" id="KW-0028">Amino-acid biosynthesis</keyword>
<dbReference type="InterPro" id="IPR013785">
    <property type="entry name" value="Aldolase_TIM"/>
</dbReference>
<evidence type="ECO:0000256" key="4">
    <source>
        <dbReference type="ARBA" id="ARBA00029440"/>
    </source>
</evidence>
<evidence type="ECO:0008006" key="8">
    <source>
        <dbReference type="Google" id="ProtNLM"/>
    </source>
</evidence>
<dbReference type="InterPro" id="IPR006062">
    <property type="entry name" value="His_biosynth"/>
</dbReference>
<dbReference type="Pfam" id="PF00977">
    <property type="entry name" value="His_biosynth"/>
    <property type="match status" value="1"/>
</dbReference>
<comment type="pathway">
    <text evidence="4">Amino-acid biosynthesis.</text>
</comment>
<keyword evidence="7" id="KW-1185">Reference proteome</keyword>
<dbReference type="CDD" id="cd04723">
    <property type="entry name" value="HisA_HisF"/>
    <property type="match status" value="1"/>
</dbReference>